<dbReference type="EMBL" id="JARKIF010000002">
    <property type="protein sequence ID" value="KAJ7648102.1"/>
    <property type="molecule type" value="Genomic_DNA"/>
</dbReference>
<keyword evidence="2" id="KW-1185">Reference proteome</keyword>
<proteinExistence type="predicted"/>
<reference evidence="1" key="1">
    <citation type="submission" date="2023-03" db="EMBL/GenBank/DDBJ databases">
        <title>Massive genome expansion in bonnet fungi (Mycena s.s.) driven by repeated elements and novel gene families across ecological guilds.</title>
        <authorList>
            <consortium name="Lawrence Berkeley National Laboratory"/>
            <person name="Harder C.B."/>
            <person name="Miyauchi S."/>
            <person name="Viragh M."/>
            <person name="Kuo A."/>
            <person name="Thoen E."/>
            <person name="Andreopoulos B."/>
            <person name="Lu D."/>
            <person name="Skrede I."/>
            <person name="Drula E."/>
            <person name="Henrissat B."/>
            <person name="Morin E."/>
            <person name="Kohler A."/>
            <person name="Barry K."/>
            <person name="LaButti K."/>
            <person name="Morin E."/>
            <person name="Salamov A."/>
            <person name="Lipzen A."/>
            <person name="Mereny Z."/>
            <person name="Hegedus B."/>
            <person name="Baldrian P."/>
            <person name="Stursova M."/>
            <person name="Weitz H."/>
            <person name="Taylor A."/>
            <person name="Grigoriev I.V."/>
            <person name="Nagy L.G."/>
            <person name="Martin F."/>
            <person name="Kauserud H."/>
        </authorList>
    </citation>
    <scope>NUCLEOTIDE SEQUENCE</scope>
    <source>
        <strain evidence="1">9284</strain>
    </source>
</reference>
<gene>
    <name evidence="1" type="ORF">FB45DRAFT_998929</name>
</gene>
<dbReference type="Proteomes" id="UP001221142">
    <property type="component" value="Unassembled WGS sequence"/>
</dbReference>
<evidence type="ECO:0008006" key="3">
    <source>
        <dbReference type="Google" id="ProtNLM"/>
    </source>
</evidence>
<accession>A0AAD7CH66</accession>
<protein>
    <recommendedName>
        <fullName evidence="3">F-box domain-containing protein</fullName>
    </recommendedName>
</protein>
<evidence type="ECO:0000313" key="1">
    <source>
        <dbReference type="EMBL" id="KAJ7648102.1"/>
    </source>
</evidence>
<sequence>MDATTIPQHLLTSNIAPLDAELTILLQAIADTEARLQVLHETAPERDALVARAEQYKAILSPVRRVPPELVCEVLAMVPCTRKIGSQTVDQPPWKLGHVCRSWRHWALGCPWLWCSFSIVHRKDDFREDFPLVMLETQILRAATVPLSIDFHWLKGDGLEGTFFWDLLLPLCHRWKSLCMKFPHLESAESLLDLLHSTKDHLSSLATVELMIRSEGDPEWQAVERDLFSTAPRLRELLLSDVCRVHYSPNMSAPWSQITRYRAVQEGPQILHMLQNSPNLVECSLGFDSLDELDATHHRIMVVVPHLRRLSVDSSIILAYITAPSLEHLSTDGRLSCALSFVQRSSCRLKSLAIGSVSDVDSLVPLLEACSSVEQLVLCGGTPVPTFLFDLNLCPNLTLLGFGLRCFPDTTWKESLFQMIETRYQTGRLRAARVYRVDARFTDTFLDEMRVAIENLANEGLDIEYLEDQNEFIDHFNEFSY</sequence>
<organism evidence="1 2">
    <name type="scientific">Roridomyces roridus</name>
    <dbReference type="NCBI Taxonomy" id="1738132"/>
    <lineage>
        <taxon>Eukaryota</taxon>
        <taxon>Fungi</taxon>
        <taxon>Dikarya</taxon>
        <taxon>Basidiomycota</taxon>
        <taxon>Agaricomycotina</taxon>
        <taxon>Agaricomycetes</taxon>
        <taxon>Agaricomycetidae</taxon>
        <taxon>Agaricales</taxon>
        <taxon>Marasmiineae</taxon>
        <taxon>Mycenaceae</taxon>
        <taxon>Roridomyces</taxon>
    </lineage>
</organism>
<evidence type="ECO:0000313" key="2">
    <source>
        <dbReference type="Proteomes" id="UP001221142"/>
    </source>
</evidence>
<name>A0AAD7CH66_9AGAR</name>
<comment type="caution">
    <text evidence="1">The sequence shown here is derived from an EMBL/GenBank/DDBJ whole genome shotgun (WGS) entry which is preliminary data.</text>
</comment>
<dbReference type="AlphaFoldDB" id="A0AAD7CH66"/>